<comment type="caution">
    <text evidence="2">The sequence shown here is derived from an EMBL/GenBank/DDBJ whole genome shotgun (WGS) entry which is preliminary data.</text>
</comment>
<gene>
    <name evidence="2" type="ORF">PSON_ATCC_30995.1.T1340078</name>
</gene>
<keyword evidence="3" id="KW-1185">Reference proteome</keyword>
<evidence type="ECO:0000313" key="2">
    <source>
        <dbReference type="EMBL" id="CAD8121776.1"/>
    </source>
</evidence>
<sequence>MLQFGLDYFTKKSLPQDFAEQVLKLEMDIDLNEQTQHDQLQQLISLYMVGVEYYESIKDKRQFFFQKKLNALIHFASYRENEEFLLSKEAIENKRAKFEKESKRIELDLICSQTESKEAQVKGIVDNHTYHVKQIQNMIQNEMASQTDAFQTRLERRRKSKILHSQSQTEIDLQSYSSTLLIKKTEYKEQGCIKIVAQTKQIIQEEEEISRKNSTFQYEYENLNYQQKLMNSKRHQRSGSLIPIQQIEIKQKFLSQGSLEYQDEKDESIHKQLIHENN</sequence>
<dbReference type="OrthoDB" id="301474at2759"/>
<dbReference type="AlphaFoldDB" id="A0A8S1R149"/>
<evidence type="ECO:0000313" key="3">
    <source>
        <dbReference type="Proteomes" id="UP000692954"/>
    </source>
</evidence>
<name>A0A8S1R149_9CILI</name>
<accession>A0A8S1R149</accession>
<reference evidence="2" key="1">
    <citation type="submission" date="2021-01" db="EMBL/GenBank/DDBJ databases">
        <authorList>
            <consortium name="Genoscope - CEA"/>
            <person name="William W."/>
        </authorList>
    </citation>
    <scope>NUCLEOTIDE SEQUENCE</scope>
</reference>
<feature type="coiled-coil region" evidence="1">
    <location>
        <begin position="81"/>
        <end position="108"/>
    </location>
</feature>
<keyword evidence="1" id="KW-0175">Coiled coil</keyword>
<protein>
    <submittedName>
        <fullName evidence="2">Uncharacterized protein</fullName>
    </submittedName>
</protein>
<dbReference type="EMBL" id="CAJJDN010000134">
    <property type="protein sequence ID" value="CAD8121776.1"/>
    <property type="molecule type" value="Genomic_DNA"/>
</dbReference>
<evidence type="ECO:0000256" key="1">
    <source>
        <dbReference type="SAM" id="Coils"/>
    </source>
</evidence>
<dbReference type="Proteomes" id="UP000692954">
    <property type="component" value="Unassembled WGS sequence"/>
</dbReference>
<organism evidence="2 3">
    <name type="scientific">Paramecium sonneborni</name>
    <dbReference type="NCBI Taxonomy" id="65129"/>
    <lineage>
        <taxon>Eukaryota</taxon>
        <taxon>Sar</taxon>
        <taxon>Alveolata</taxon>
        <taxon>Ciliophora</taxon>
        <taxon>Intramacronucleata</taxon>
        <taxon>Oligohymenophorea</taxon>
        <taxon>Peniculida</taxon>
        <taxon>Parameciidae</taxon>
        <taxon>Paramecium</taxon>
    </lineage>
</organism>
<proteinExistence type="predicted"/>